<sequence>MVQITVTPPLPTTAASSRLHHRRRLTPPHLAAPTINLFSLQPMTLLELITKASSSIQTLPTDDESNYPIVLNPDPIFLKLKPESDDPNPVKKLTGWEISQTDQELIKLGQKFSQTLSRKLKNPKTFGKVEFLQMFTAYLENVGNKIGVSISFDRTEKGYPCKLVDLLGILMSGDVKPSIQEACVALEVWDVLETMIINKFVAHSLTSNLVSNLIEKRMSDLIVLCVKHLPDLQAYDLMCVLKYFLATPIEGYKTLVAVREYWTSQAMLAIEKAIESKGVGVSSKEKRFAKEAAVLVMAAHDGFSVSELCLHCFFASPNVDEVVLSACVGKLSGEEMKGLIEYLGKWLRKYERFPQIVPCPKASLPPLVLKVCDWIPSFDCVVKCLGVVLDVHFSSLVLNSEFRELTELQGVAASLANEARLCGSLVNLTERFRVEHKANDRESLANFAI</sequence>
<gene>
    <name evidence="2" type="ORF">MIMGU_mgv1a006299mg</name>
</gene>
<feature type="region of interest" description="Disordered" evidence="1">
    <location>
        <begin position="1"/>
        <end position="20"/>
    </location>
</feature>
<dbReference type="PANTHER" id="PTHR37181">
    <property type="entry name" value="F6A14.6 PROTEIN"/>
    <property type="match status" value="1"/>
</dbReference>
<dbReference type="AlphaFoldDB" id="A0A022R5M9"/>
<evidence type="ECO:0000313" key="3">
    <source>
        <dbReference type="Proteomes" id="UP000030748"/>
    </source>
</evidence>
<dbReference type="eggNOG" id="ENOG502QW45">
    <property type="taxonomic scope" value="Eukaryota"/>
</dbReference>
<dbReference type="Proteomes" id="UP000030748">
    <property type="component" value="Unassembled WGS sequence"/>
</dbReference>
<organism evidence="2 3">
    <name type="scientific">Erythranthe guttata</name>
    <name type="common">Yellow monkey flower</name>
    <name type="synonym">Mimulus guttatus</name>
    <dbReference type="NCBI Taxonomy" id="4155"/>
    <lineage>
        <taxon>Eukaryota</taxon>
        <taxon>Viridiplantae</taxon>
        <taxon>Streptophyta</taxon>
        <taxon>Embryophyta</taxon>
        <taxon>Tracheophyta</taxon>
        <taxon>Spermatophyta</taxon>
        <taxon>Magnoliopsida</taxon>
        <taxon>eudicotyledons</taxon>
        <taxon>Gunneridae</taxon>
        <taxon>Pentapetalae</taxon>
        <taxon>asterids</taxon>
        <taxon>lamiids</taxon>
        <taxon>Lamiales</taxon>
        <taxon>Phrymaceae</taxon>
        <taxon>Erythranthe</taxon>
    </lineage>
</organism>
<dbReference type="EMBL" id="KI630593">
    <property type="protein sequence ID" value="EYU35877.1"/>
    <property type="molecule type" value="Genomic_DNA"/>
</dbReference>
<protein>
    <submittedName>
        <fullName evidence="2">Uncharacterized protein</fullName>
    </submittedName>
</protein>
<accession>A0A022R5M9</accession>
<dbReference type="PANTHER" id="PTHR37181:SF1">
    <property type="entry name" value="F6A14.6 PROTEIN"/>
    <property type="match status" value="1"/>
</dbReference>
<dbReference type="STRING" id="4155.A0A022R5M9"/>
<keyword evidence="3" id="KW-1185">Reference proteome</keyword>
<evidence type="ECO:0000313" key="2">
    <source>
        <dbReference type="EMBL" id="EYU35877.1"/>
    </source>
</evidence>
<reference evidence="2 3" key="1">
    <citation type="journal article" date="2013" name="Proc. Natl. Acad. Sci. U.S.A.">
        <title>Fine-scale variation in meiotic recombination in Mimulus inferred from population shotgun sequencing.</title>
        <authorList>
            <person name="Hellsten U."/>
            <person name="Wright K.M."/>
            <person name="Jenkins J."/>
            <person name="Shu S."/>
            <person name="Yuan Y."/>
            <person name="Wessler S.R."/>
            <person name="Schmutz J."/>
            <person name="Willis J.H."/>
            <person name="Rokhsar D.S."/>
        </authorList>
    </citation>
    <scope>NUCLEOTIDE SEQUENCE [LARGE SCALE GENOMIC DNA]</scope>
    <source>
        <strain evidence="3">cv. DUN x IM62</strain>
    </source>
</reference>
<name>A0A022R5M9_ERYGU</name>
<evidence type="ECO:0000256" key="1">
    <source>
        <dbReference type="SAM" id="MobiDB-lite"/>
    </source>
</evidence>
<proteinExistence type="predicted"/>